<feature type="compositionally biased region" description="Polar residues" evidence="1">
    <location>
        <begin position="86"/>
        <end position="96"/>
    </location>
</feature>
<dbReference type="GeneID" id="5486822"/>
<gene>
    <name evidence="2" type="ORF">SS1G_08239</name>
</gene>
<proteinExistence type="predicted"/>
<dbReference type="AlphaFoldDB" id="A7ESD4"/>
<evidence type="ECO:0000313" key="3">
    <source>
        <dbReference type="Proteomes" id="UP000001312"/>
    </source>
</evidence>
<dbReference type="EMBL" id="CH476631">
    <property type="protein sequence ID" value="EDN92376.1"/>
    <property type="molecule type" value="Genomic_DNA"/>
</dbReference>
<reference evidence="3" key="1">
    <citation type="journal article" date="2011" name="PLoS Genet.">
        <title>Genomic analysis of the necrotrophic fungal pathogens Sclerotinia sclerotiorum and Botrytis cinerea.</title>
        <authorList>
            <person name="Amselem J."/>
            <person name="Cuomo C.A."/>
            <person name="van Kan J.A."/>
            <person name="Viaud M."/>
            <person name="Benito E.P."/>
            <person name="Couloux A."/>
            <person name="Coutinho P.M."/>
            <person name="de Vries R.P."/>
            <person name="Dyer P.S."/>
            <person name="Fillinger S."/>
            <person name="Fournier E."/>
            <person name="Gout L."/>
            <person name="Hahn M."/>
            <person name="Kohn L."/>
            <person name="Lapalu N."/>
            <person name="Plummer K.M."/>
            <person name="Pradier J.M."/>
            <person name="Quevillon E."/>
            <person name="Sharon A."/>
            <person name="Simon A."/>
            <person name="ten Have A."/>
            <person name="Tudzynski B."/>
            <person name="Tudzynski P."/>
            <person name="Wincker P."/>
            <person name="Andrew M."/>
            <person name="Anthouard V."/>
            <person name="Beever R.E."/>
            <person name="Beffa R."/>
            <person name="Benoit I."/>
            <person name="Bouzid O."/>
            <person name="Brault B."/>
            <person name="Chen Z."/>
            <person name="Choquer M."/>
            <person name="Collemare J."/>
            <person name="Cotton P."/>
            <person name="Danchin E.G."/>
            <person name="Da Silva C."/>
            <person name="Gautier A."/>
            <person name="Giraud C."/>
            <person name="Giraud T."/>
            <person name="Gonzalez C."/>
            <person name="Grossetete S."/>
            <person name="Guldener U."/>
            <person name="Henrissat B."/>
            <person name="Howlett B.J."/>
            <person name="Kodira C."/>
            <person name="Kretschmer M."/>
            <person name="Lappartient A."/>
            <person name="Leroch M."/>
            <person name="Levis C."/>
            <person name="Mauceli E."/>
            <person name="Neuveglise C."/>
            <person name="Oeser B."/>
            <person name="Pearson M."/>
            <person name="Poulain J."/>
            <person name="Poussereau N."/>
            <person name="Quesneville H."/>
            <person name="Rascle C."/>
            <person name="Schumacher J."/>
            <person name="Segurens B."/>
            <person name="Sexton A."/>
            <person name="Silva E."/>
            <person name="Sirven C."/>
            <person name="Soanes D.M."/>
            <person name="Talbot N.J."/>
            <person name="Templeton M."/>
            <person name="Yandava C."/>
            <person name="Yarden O."/>
            <person name="Zeng Q."/>
            <person name="Rollins J.A."/>
            <person name="Lebrun M.H."/>
            <person name="Dickman M."/>
        </authorList>
    </citation>
    <scope>NUCLEOTIDE SEQUENCE [LARGE SCALE GENOMIC DNA]</scope>
    <source>
        <strain evidence="3">ATCC 18683 / 1980 / Ss-1</strain>
    </source>
</reference>
<dbReference type="KEGG" id="ssl:SS1G_08239"/>
<dbReference type="Proteomes" id="UP000001312">
    <property type="component" value="Unassembled WGS sequence"/>
</dbReference>
<evidence type="ECO:0000256" key="1">
    <source>
        <dbReference type="SAM" id="MobiDB-lite"/>
    </source>
</evidence>
<dbReference type="InParanoid" id="A7ESD4"/>
<sequence length="96" mass="10252">MITPSGSSPSYSLILFAAASVTEIAGVTIITTTSNAIIHAYESENGYLPKAEHVISVINKTREDIMNNPSPAQRATGLQTHKRAMPSNQAITLRSP</sequence>
<name>A7ESD4_SCLS1</name>
<organism evidence="2 3">
    <name type="scientific">Sclerotinia sclerotiorum (strain ATCC 18683 / 1980 / Ss-1)</name>
    <name type="common">White mold</name>
    <name type="synonym">Whetzelinia sclerotiorum</name>
    <dbReference type="NCBI Taxonomy" id="665079"/>
    <lineage>
        <taxon>Eukaryota</taxon>
        <taxon>Fungi</taxon>
        <taxon>Dikarya</taxon>
        <taxon>Ascomycota</taxon>
        <taxon>Pezizomycotina</taxon>
        <taxon>Leotiomycetes</taxon>
        <taxon>Helotiales</taxon>
        <taxon>Sclerotiniaceae</taxon>
        <taxon>Sclerotinia</taxon>
    </lineage>
</organism>
<accession>A7ESD4</accession>
<feature type="region of interest" description="Disordered" evidence="1">
    <location>
        <begin position="74"/>
        <end position="96"/>
    </location>
</feature>
<evidence type="ECO:0000313" key="2">
    <source>
        <dbReference type="EMBL" id="EDN92376.1"/>
    </source>
</evidence>
<protein>
    <submittedName>
        <fullName evidence="2">Uncharacterized protein</fullName>
    </submittedName>
</protein>
<keyword evidence="3" id="KW-1185">Reference proteome</keyword>
<dbReference type="RefSeq" id="XP_001590499.1">
    <property type="nucleotide sequence ID" value="XM_001590449.1"/>
</dbReference>
<dbReference type="HOGENOM" id="CLU_2361015_0_0_1"/>